<keyword evidence="2" id="KW-1185">Reference proteome</keyword>
<reference evidence="2" key="1">
    <citation type="submission" date="2024-07" db="EMBL/GenBank/DDBJ databases">
        <title>Two chromosome-level genome assemblies of Korean endemic species Abeliophyllum distichum and Forsythia ovata (Oleaceae).</title>
        <authorList>
            <person name="Jang H."/>
        </authorList>
    </citation>
    <scope>NUCLEOTIDE SEQUENCE [LARGE SCALE GENOMIC DNA]</scope>
</reference>
<dbReference type="AlphaFoldDB" id="A0ABD1RM12"/>
<organism evidence="1 2">
    <name type="scientific">Forsythia ovata</name>
    <dbReference type="NCBI Taxonomy" id="205694"/>
    <lineage>
        <taxon>Eukaryota</taxon>
        <taxon>Viridiplantae</taxon>
        <taxon>Streptophyta</taxon>
        <taxon>Embryophyta</taxon>
        <taxon>Tracheophyta</taxon>
        <taxon>Spermatophyta</taxon>
        <taxon>Magnoliopsida</taxon>
        <taxon>eudicotyledons</taxon>
        <taxon>Gunneridae</taxon>
        <taxon>Pentapetalae</taxon>
        <taxon>asterids</taxon>
        <taxon>lamiids</taxon>
        <taxon>Lamiales</taxon>
        <taxon>Oleaceae</taxon>
        <taxon>Forsythieae</taxon>
        <taxon>Forsythia</taxon>
    </lineage>
</organism>
<accession>A0ABD1RM12</accession>
<comment type="caution">
    <text evidence="1">The sequence shown here is derived from an EMBL/GenBank/DDBJ whole genome shotgun (WGS) entry which is preliminary data.</text>
</comment>
<evidence type="ECO:0000313" key="2">
    <source>
        <dbReference type="Proteomes" id="UP001604277"/>
    </source>
</evidence>
<sequence length="169" mass="18563">MGNGSPNGNSIDTFRASIFKSSKSSSWKKAHNPVNIELENPASPLSALPTPLHDESFCLFGPHQGPSTPTPRLGKLFIFPLFTKISLAPPTPPPDPSTSPVNSATLQPQVPGFSNRKFSHTVRDLASDLRDFSFLIWTFRANLDCSSSNAFNLLAVFDFKAEFCKPRRE</sequence>
<dbReference type="EMBL" id="JBFOLJ010000012">
    <property type="protein sequence ID" value="KAL2489438.1"/>
    <property type="molecule type" value="Genomic_DNA"/>
</dbReference>
<name>A0ABD1RM12_9LAMI</name>
<proteinExistence type="predicted"/>
<dbReference type="Proteomes" id="UP001604277">
    <property type="component" value="Unassembled WGS sequence"/>
</dbReference>
<evidence type="ECO:0000313" key="1">
    <source>
        <dbReference type="EMBL" id="KAL2489438.1"/>
    </source>
</evidence>
<gene>
    <name evidence="1" type="ORF">Fot_42730</name>
</gene>
<protein>
    <submittedName>
        <fullName evidence="1">Uncharacterized protein</fullName>
    </submittedName>
</protein>